<dbReference type="GO" id="GO:0005516">
    <property type="term" value="F:calmodulin binding"/>
    <property type="evidence" value="ECO:0007669"/>
    <property type="project" value="UniProtKB-KW"/>
</dbReference>
<dbReference type="GO" id="GO:0003712">
    <property type="term" value="F:transcription coregulator activity"/>
    <property type="evidence" value="ECO:0007669"/>
    <property type="project" value="TreeGrafter"/>
</dbReference>
<dbReference type="SUPFAM" id="SSF52540">
    <property type="entry name" value="P-loop containing nucleoside triphosphate hydrolases"/>
    <property type="match status" value="1"/>
</dbReference>
<dbReference type="Pfam" id="PF03859">
    <property type="entry name" value="CG-1"/>
    <property type="match status" value="1"/>
</dbReference>
<keyword evidence="6" id="KW-0112">Calmodulin-binding</keyword>
<comment type="caution">
    <text evidence="17">The sequence shown here is derived from an EMBL/GenBank/DDBJ whole genome shotgun (WGS) entry which is preliminary data.</text>
</comment>
<name>A0AAV8THI5_9ROSI</name>
<evidence type="ECO:0000256" key="6">
    <source>
        <dbReference type="ARBA" id="ARBA00022860"/>
    </source>
</evidence>
<evidence type="ECO:0000256" key="7">
    <source>
        <dbReference type="ARBA" id="ARBA00023015"/>
    </source>
</evidence>
<gene>
    <name evidence="17" type="ORF">K2173_022405</name>
</gene>
<dbReference type="GO" id="GO:0005634">
    <property type="term" value="C:nucleus"/>
    <property type="evidence" value="ECO:0007669"/>
    <property type="project" value="UniProtKB-SubCell"/>
</dbReference>
<dbReference type="SMART" id="SM01076">
    <property type="entry name" value="CG-1"/>
    <property type="match status" value="1"/>
</dbReference>
<evidence type="ECO:0000256" key="8">
    <source>
        <dbReference type="ARBA" id="ARBA00023016"/>
    </source>
</evidence>
<dbReference type="Pfam" id="PF00612">
    <property type="entry name" value="IQ"/>
    <property type="match status" value="2"/>
</dbReference>
<dbReference type="SMART" id="SM00248">
    <property type="entry name" value="ANK"/>
    <property type="match status" value="3"/>
</dbReference>
<keyword evidence="8" id="KW-0346">Stress response</keyword>
<dbReference type="EMBL" id="JAIWQS010000005">
    <property type="protein sequence ID" value="KAJ8766346.1"/>
    <property type="molecule type" value="Genomic_DNA"/>
</dbReference>
<dbReference type="Gene3D" id="2.60.40.10">
    <property type="entry name" value="Immunoglobulins"/>
    <property type="match status" value="1"/>
</dbReference>
<evidence type="ECO:0000256" key="3">
    <source>
        <dbReference type="ARBA" id="ARBA00022553"/>
    </source>
</evidence>
<dbReference type="InterPro" id="IPR013783">
    <property type="entry name" value="Ig-like_fold"/>
</dbReference>
<keyword evidence="14" id="KW-0539">Nucleus</keyword>
<evidence type="ECO:0000259" key="16">
    <source>
        <dbReference type="PROSITE" id="PS51437"/>
    </source>
</evidence>
<dbReference type="SUPFAM" id="SSF48403">
    <property type="entry name" value="Ankyrin repeat"/>
    <property type="match status" value="1"/>
</dbReference>
<keyword evidence="11" id="KW-0238">DNA-binding</keyword>
<dbReference type="InterPro" id="IPR014756">
    <property type="entry name" value="Ig_E-set"/>
</dbReference>
<dbReference type="GO" id="GO:0009409">
    <property type="term" value="P:response to cold"/>
    <property type="evidence" value="ECO:0007669"/>
    <property type="project" value="UniProtKB-ARBA"/>
</dbReference>
<dbReference type="AlphaFoldDB" id="A0AAV8THI5"/>
<dbReference type="CDD" id="cd23767">
    <property type="entry name" value="IQCD"/>
    <property type="match status" value="1"/>
</dbReference>
<reference evidence="17 18" key="1">
    <citation type="submission" date="2021-09" db="EMBL/GenBank/DDBJ databases">
        <title>Genomic insights and catalytic innovation underlie evolution of tropane alkaloids biosynthesis.</title>
        <authorList>
            <person name="Wang Y.-J."/>
            <person name="Tian T."/>
            <person name="Huang J.-P."/>
            <person name="Huang S.-X."/>
        </authorList>
    </citation>
    <scope>NUCLEOTIDE SEQUENCE [LARGE SCALE GENOMIC DNA]</scope>
    <source>
        <strain evidence="17">KIB-2018</strain>
        <tissue evidence="17">Leaf</tissue>
    </source>
</reference>
<proteinExistence type="inferred from homology"/>
<keyword evidence="3" id="KW-0597">Phosphoprotein</keyword>
<evidence type="ECO:0000256" key="13">
    <source>
        <dbReference type="ARBA" id="ARBA00023163"/>
    </source>
</evidence>
<dbReference type="InterPro" id="IPR036770">
    <property type="entry name" value="Ankyrin_rpt-contain_sf"/>
</dbReference>
<feature type="repeat" description="ANK" evidence="15">
    <location>
        <begin position="671"/>
        <end position="703"/>
    </location>
</feature>
<dbReference type="PROSITE" id="PS50096">
    <property type="entry name" value="IQ"/>
    <property type="match status" value="2"/>
</dbReference>
<dbReference type="SMART" id="SM00015">
    <property type="entry name" value="IQ"/>
    <property type="match status" value="3"/>
</dbReference>
<dbReference type="PANTHER" id="PTHR23335">
    <property type="entry name" value="CALMODULIN-BINDING TRANSCRIPTION ACTIVATOR CAMTA"/>
    <property type="match status" value="1"/>
</dbReference>
<evidence type="ECO:0000256" key="5">
    <source>
        <dbReference type="ARBA" id="ARBA00022837"/>
    </source>
</evidence>
<dbReference type="InterPro" id="IPR005559">
    <property type="entry name" value="CG-1_dom"/>
</dbReference>
<keyword evidence="10" id="KW-0175">Coiled coil</keyword>
<dbReference type="GO" id="GO:0006357">
    <property type="term" value="P:regulation of transcription by RNA polymerase II"/>
    <property type="evidence" value="ECO:0007669"/>
    <property type="project" value="TreeGrafter"/>
</dbReference>
<dbReference type="Gene3D" id="1.20.5.190">
    <property type="match status" value="1"/>
</dbReference>
<dbReference type="Pfam" id="PF01833">
    <property type="entry name" value="TIG"/>
    <property type="match status" value="1"/>
</dbReference>
<organism evidence="17 18">
    <name type="scientific">Erythroxylum novogranatense</name>
    <dbReference type="NCBI Taxonomy" id="1862640"/>
    <lineage>
        <taxon>Eukaryota</taxon>
        <taxon>Viridiplantae</taxon>
        <taxon>Streptophyta</taxon>
        <taxon>Embryophyta</taxon>
        <taxon>Tracheophyta</taxon>
        <taxon>Spermatophyta</taxon>
        <taxon>Magnoliopsida</taxon>
        <taxon>eudicotyledons</taxon>
        <taxon>Gunneridae</taxon>
        <taxon>Pentapetalae</taxon>
        <taxon>rosids</taxon>
        <taxon>fabids</taxon>
        <taxon>Malpighiales</taxon>
        <taxon>Erythroxylaceae</taxon>
        <taxon>Erythroxylum</taxon>
    </lineage>
</organism>
<evidence type="ECO:0000256" key="11">
    <source>
        <dbReference type="ARBA" id="ARBA00023125"/>
    </source>
</evidence>
<evidence type="ECO:0000256" key="4">
    <source>
        <dbReference type="ARBA" id="ARBA00022737"/>
    </source>
</evidence>
<evidence type="ECO:0000313" key="17">
    <source>
        <dbReference type="EMBL" id="KAJ8766346.1"/>
    </source>
</evidence>
<dbReference type="InterPro" id="IPR000048">
    <property type="entry name" value="IQ_motif_EF-hand-BS"/>
</dbReference>
<evidence type="ECO:0000256" key="2">
    <source>
        <dbReference type="ARBA" id="ARBA00008267"/>
    </source>
</evidence>
<keyword evidence="18" id="KW-1185">Reference proteome</keyword>
<dbReference type="InterPro" id="IPR002909">
    <property type="entry name" value="IPT_dom"/>
</dbReference>
<accession>A0AAV8THI5</accession>
<evidence type="ECO:0000256" key="14">
    <source>
        <dbReference type="ARBA" id="ARBA00023242"/>
    </source>
</evidence>
<sequence length="991" mass="111520">MAETSRRHLPKQPLDLEKILQEAKHRWLRPTEILEILSNYRLFPLTPEPPLRPPAGSLFLFDRKSLRYFRKDGHRWRKKKDGKTVREAHEKLKAGSVDVLHCYYAHGEDNNNFQRRCYWMLAEGLDHIVLVHYLEVREGYKSSVSPLLTDSLIQIESSQPITIPSLAEVASPTSISLTSDTSTTNRIDWNREATLSSEFENVNMRNCLKDISLNESAYNHNSNDHPLSGSYVEGLCVLSKNSNGSWARGVDEGRDLSFQCRNLCGLPNQNFAGGQSGVTDYVLHNVIDARVDGPITDSVVSEDGLITLVDNQDVKATSQGVIQEYDFNLIPPHLHNHTGSDAIATSTLQEENNCREGNSNNDDRAEFKRLDSFGKWMDEQIGGDCDGSLMASDSGKYWSTLDTENDEKEVSSFSRHLQLDIDSLGPSLSQEQLFSISDFSPEWACCGVETKVIIFGAFLGSKKLSDEIKWGCMFGEVEVLAEILTDSSIRCYAPPHAAGRVPFYVTCRNRLACSEVREFEYREIPSKSIHLLFRSIVEEEVRFQVRLAKFLTLDQEKKWLDCSNNECNGCKLRSTVQSKQTSEENDCKKDNMSCRMYEGGCLDSRDKLIQKLLKDKLCEWLVYRIHEGGKGPDILDEEGQGVIHLAAGLGYNWALSLIINARGNPNFRDSQGRTALHWASYFGREQTVVELVKLGVDPTAVDDPTSTFPGGKSAADLASSQGHKGIAAYLAEAFLARHLSLLNMKENLMDSVDAVISTEEVTEVAADAASQSSKQLDGELSLRGSLAAVRKSAHAAALIQSVYRANSFCYRQLHKSNTLGNDTSELALDLAALGPLCKAQKSHFQDYLHFAAVKIQQKYRGWKGRKEFIKIRDRIVKIQAHVRAHQARKQYKRVVWSVGIVEKAILRWRRKGAGLRGFRVEKPTTGKAISETDKNDEYDFLRVSRKQKVVGVENALARVKSMVRYPEARDQYMRLVTKFENLKVTSHCSLH</sequence>
<dbReference type="PROSITE" id="PS50297">
    <property type="entry name" value="ANK_REP_REGION"/>
    <property type="match status" value="1"/>
</dbReference>
<dbReference type="PROSITE" id="PS51437">
    <property type="entry name" value="CG_1"/>
    <property type="match status" value="1"/>
</dbReference>
<evidence type="ECO:0000256" key="12">
    <source>
        <dbReference type="ARBA" id="ARBA00023159"/>
    </source>
</evidence>
<evidence type="ECO:0000256" key="10">
    <source>
        <dbReference type="ARBA" id="ARBA00023054"/>
    </source>
</evidence>
<dbReference type="FunFam" id="2.60.40.10:FF:000314">
    <property type="entry name" value="Calmodulin-binding transcription activator 2"/>
    <property type="match status" value="1"/>
</dbReference>
<dbReference type="InterPro" id="IPR027417">
    <property type="entry name" value="P-loop_NTPase"/>
</dbReference>
<dbReference type="InterPro" id="IPR002110">
    <property type="entry name" value="Ankyrin_rpt"/>
</dbReference>
<comment type="subcellular location">
    <subcellularLocation>
        <location evidence="1">Nucleus</location>
    </subcellularLocation>
</comment>
<keyword evidence="9 15" id="KW-0040">ANK repeat</keyword>
<keyword evidence="5" id="KW-0106">Calcium</keyword>
<evidence type="ECO:0000313" key="18">
    <source>
        <dbReference type="Proteomes" id="UP001159364"/>
    </source>
</evidence>
<dbReference type="PROSITE" id="PS50088">
    <property type="entry name" value="ANK_REPEAT"/>
    <property type="match status" value="1"/>
</dbReference>
<dbReference type="CDD" id="cd00102">
    <property type="entry name" value="IPT"/>
    <property type="match status" value="1"/>
</dbReference>
<feature type="domain" description="CG-1" evidence="16">
    <location>
        <begin position="16"/>
        <end position="142"/>
    </location>
</feature>
<evidence type="ECO:0000256" key="1">
    <source>
        <dbReference type="ARBA" id="ARBA00004123"/>
    </source>
</evidence>
<dbReference type="SUPFAM" id="SSF81296">
    <property type="entry name" value="E set domains"/>
    <property type="match status" value="1"/>
</dbReference>
<dbReference type="Pfam" id="PF12796">
    <property type="entry name" value="Ank_2"/>
    <property type="match status" value="1"/>
</dbReference>
<comment type="similarity">
    <text evidence="2">Belongs to the CAMTA family.</text>
</comment>
<dbReference type="GO" id="GO:0003690">
    <property type="term" value="F:double-stranded DNA binding"/>
    <property type="evidence" value="ECO:0007669"/>
    <property type="project" value="TreeGrafter"/>
</dbReference>
<evidence type="ECO:0000256" key="15">
    <source>
        <dbReference type="PROSITE-ProRule" id="PRU00023"/>
    </source>
</evidence>
<keyword evidence="13" id="KW-0804">Transcription</keyword>
<dbReference type="FunFam" id="1.20.5.190:FF:000003">
    <property type="entry name" value="Calmodulin-binding transcription activator 2"/>
    <property type="match status" value="1"/>
</dbReference>
<protein>
    <recommendedName>
        <fullName evidence="16">CG-1 domain-containing protein</fullName>
    </recommendedName>
</protein>
<keyword evidence="12" id="KW-0010">Activator</keyword>
<dbReference type="PANTHER" id="PTHR23335:SF0">
    <property type="entry name" value="CALMODULIN-BINDING TRANSCRIPTION ACTIVATOR 2-LIKE ISOFORM X1"/>
    <property type="match status" value="1"/>
</dbReference>
<keyword evidence="7" id="KW-0805">Transcription regulation</keyword>
<evidence type="ECO:0000256" key="9">
    <source>
        <dbReference type="ARBA" id="ARBA00023043"/>
    </source>
</evidence>
<dbReference type="Proteomes" id="UP001159364">
    <property type="component" value="Linkage Group LG05"/>
</dbReference>
<keyword evidence="4" id="KW-0677">Repeat</keyword>
<dbReference type="Gene3D" id="1.25.40.20">
    <property type="entry name" value="Ankyrin repeat-containing domain"/>
    <property type="match status" value="1"/>
</dbReference>